<keyword evidence="2" id="KW-1185">Reference proteome</keyword>
<dbReference type="AlphaFoldDB" id="A0A0C9YBP7"/>
<name>A0A0C9YBP7_9AGAM</name>
<protein>
    <submittedName>
        <fullName evidence="1">Uncharacterized protein</fullName>
    </submittedName>
</protein>
<accession>A0A0C9YBP7</accession>
<reference evidence="2" key="2">
    <citation type="submission" date="2015-01" db="EMBL/GenBank/DDBJ databases">
        <title>Evolutionary Origins and Diversification of the Mycorrhizal Mutualists.</title>
        <authorList>
            <consortium name="DOE Joint Genome Institute"/>
            <consortium name="Mycorrhizal Genomics Consortium"/>
            <person name="Kohler A."/>
            <person name="Kuo A."/>
            <person name="Nagy L.G."/>
            <person name="Floudas D."/>
            <person name="Copeland A."/>
            <person name="Barry K.W."/>
            <person name="Cichocki N."/>
            <person name="Veneault-Fourrey C."/>
            <person name="LaButti K."/>
            <person name="Lindquist E.A."/>
            <person name="Lipzen A."/>
            <person name="Lundell T."/>
            <person name="Morin E."/>
            <person name="Murat C."/>
            <person name="Riley R."/>
            <person name="Ohm R."/>
            <person name="Sun H."/>
            <person name="Tunlid A."/>
            <person name="Henrissat B."/>
            <person name="Grigoriev I.V."/>
            <person name="Hibbett D.S."/>
            <person name="Martin F."/>
        </authorList>
    </citation>
    <scope>NUCLEOTIDE SEQUENCE [LARGE SCALE GENOMIC DNA]</scope>
    <source>
        <strain evidence="2">441</strain>
    </source>
</reference>
<dbReference type="STRING" id="765257.A0A0C9YBP7"/>
<dbReference type="EMBL" id="KN834230">
    <property type="protein sequence ID" value="KIK11374.1"/>
    <property type="molecule type" value="Genomic_DNA"/>
</dbReference>
<proteinExistence type="predicted"/>
<reference evidence="1 2" key="1">
    <citation type="submission" date="2014-04" db="EMBL/GenBank/DDBJ databases">
        <authorList>
            <consortium name="DOE Joint Genome Institute"/>
            <person name="Kuo A."/>
            <person name="Kohler A."/>
            <person name="Costa M.D."/>
            <person name="Nagy L.G."/>
            <person name="Floudas D."/>
            <person name="Copeland A."/>
            <person name="Barry K.W."/>
            <person name="Cichocki N."/>
            <person name="Veneault-Fourrey C."/>
            <person name="LaButti K."/>
            <person name="Lindquist E.A."/>
            <person name="Lipzen A."/>
            <person name="Lundell T."/>
            <person name="Morin E."/>
            <person name="Murat C."/>
            <person name="Sun H."/>
            <person name="Tunlid A."/>
            <person name="Henrissat B."/>
            <person name="Grigoriev I.V."/>
            <person name="Hibbett D.S."/>
            <person name="Martin F."/>
            <person name="Nordberg H.P."/>
            <person name="Cantor M.N."/>
            <person name="Hua S.X."/>
        </authorList>
    </citation>
    <scope>NUCLEOTIDE SEQUENCE [LARGE SCALE GENOMIC DNA]</scope>
    <source>
        <strain evidence="1 2">441</strain>
    </source>
</reference>
<dbReference type="Proteomes" id="UP000054018">
    <property type="component" value="Unassembled WGS sequence"/>
</dbReference>
<sequence length="196" mass="22093">LIDWHATSIAKDMVNNLGDWLRHRLKRGIQDQGSAAQEVLDQCELDVSELWKQWLDQCTAQLSIRAHMKDLATVLTLQTKLDGSERAFQGVQAIIEKGAASEGALNTLASLEHGHGQLLHKVDTLYSSLNIQDRFPELDGVSLEFVQTLFLAQDLKINIHKWAIGSFFEWDKLDHAVGSKQKALGNFLLKLQYWSS</sequence>
<dbReference type="HOGENOM" id="CLU_114232_0_0_1"/>
<organism evidence="1 2">
    <name type="scientific">Pisolithus microcarpus 441</name>
    <dbReference type="NCBI Taxonomy" id="765257"/>
    <lineage>
        <taxon>Eukaryota</taxon>
        <taxon>Fungi</taxon>
        <taxon>Dikarya</taxon>
        <taxon>Basidiomycota</taxon>
        <taxon>Agaricomycotina</taxon>
        <taxon>Agaricomycetes</taxon>
        <taxon>Agaricomycetidae</taxon>
        <taxon>Boletales</taxon>
        <taxon>Sclerodermatineae</taxon>
        <taxon>Pisolithaceae</taxon>
        <taxon>Pisolithus</taxon>
    </lineage>
</organism>
<feature type="non-terminal residue" evidence="1">
    <location>
        <position position="196"/>
    </location>
</feature>
<evidence type="ECO:0000313" key="1">
    <source>
        <dbReference type="EMBL" id="KIK11374.1"/>
    </source>
</evidence>
<feature type="non-terminal residue" evidence="1">
    <location>
        <position position="1"/>
    </location>
</feature>
<gene>
    <name evidence="1" type="ORF">PISMIDRAFT_122803</name>
</gene>
<dbReference type="OrthoDB" id="3364670at2759"/>
<evidence type="ECO:0000313" key="2">
    <source>
        <dbReference type="Proteomes" id="UP000054018"/>
    </source>
</evidence>